<dbReference type="EMBL" id="JBHSSB010000004">
    <property type="protein sequence ID" value="MFC6293815.1"/>
    <property type="molecule type" value="Genomic_DNA"/>
</dbReference>
<feature type="transmembrane region" description="Helical" evidence="1">
    <location>
        <begin position="199"/>
        <end position="221"/>
    </location>
</feature>
<sequence>MIIILMLGTAETIQFYLTNGSYFWFAILSFGFYLLLFFLPWLNLRLPYQKQFNLPLILLFNLSTGTVLLWIIALVNAPNRIYSDEGGVSSRPTNFMLKVITIVLLSAFYLVSLWLLVRAERRYQAERSQIEGQRPVPHSESAVGAMHDTAEQALKKQWHGRQPVAAKKIAIRFSMLPTLFVLMMLLLEQLLNDGSPQLLKVASLAVAIITSLIGLLSLIFLGEYQRRGQIIAVVVYTLLSLLNLSTMHLVTSYGFSMLSQLIRAGFEMPFKFYLAPIRQVGLIGLTILAWLVPYLLLCKKGKTSIKIQ</sequence>
<dbReference type="Proteomes" id="UP001596227">
    <property type="component" value="Unassembled WGS sequence"/>
</dbReference>
<organism evidence="2 3">
    <name type="scientific">Lactiplantibacillus daoliensis</name>
    <dbReference type="NCBI Taxonomy" id="2559916"/>
    <lineage>
        <taxon>Bacteria</taxon>
        <taxon>Bacillati</taxon>
        <taxon>Bacillota</taxon>
        <taxon>Bacilli</taxon>
        <taxon>Lactobacillales</taxon>
        <taxon>Lactobacillaceae</taxon>
        <taxon>Lactiplantibacillus</taxon>
    </lineage>
</organism>
<keyword evidence="3" id="KW-1185">Reference proteome</keyword>
<protein>
    <recommendedName>
        <fullName evidence="4">Integral membrane protein</fullName>
    </recommendedName>
</protein>
<gene>
    <name evidence="2" type="ORF">ACFQH1_01000</name>
</gene>
<keyword evidence="1" id="KW-0472">Membrane</keyword>
<evidence type="ECO:0000313" key="3">
    <source>
        <dbReference type="Proteomes" id="UP001596227"/>
    </source>
</evidence>
<name>A0ABW1UCE3_9LACO</name>
<keyword evidence="1" id="KW-0812">Transmembrane</keyword>
<feature type="transmembrane region" description="Helical" evidence="1">
    <location>
        <begin position="233"/>
        <end position="255"/>
    </location>
</feature>
<proteinExistence type="predicted"/>
<evidence type="ECO:0000313" key="2">
    <source>
        <dbReference type="EMBL" id="MFC6293815.1"/>
    </source>
</evidence>
<feature type="transmembrane region" description="Helical" evidence="1">
    <location>
        <begin position="169"/>
        <end position="187"/>
    </location>
</feature>
<feature type="transmembrane region" description="Helical" evidence="1">
    <location>
        <begin position="95"/>
        <end position="117"/>
    </location>
</feature>
<dbReference type="RefSeq" id="WP_137607337.1">
    <property type="nucleotide sequence ID" value="NZ_BJDH01000005.1"/>
</dbReference>
<feature type="transmembrane region" description="Helical" evidence="1">
    <location>
        <begin position="22"/>
        <end position="42"/>
    </location>
</feature>
<reference evidence="3" key="1">
    <citation type="journal article" date="2019" name="Int. J. Syst. Evol. Microbiol.">
        <title>The Global Catalogue of Microorganisms (GCM) 10K type strain sequencing project: providing services to taxonomists for standard genome sequencing and annotation.</title>
        <authorList>
            <consortium name="The Broad Institute Genomics Platform"/>
            <consortium name="The Broad Institute Genome Sequencing Center for Infectious Disease"/>
            <person name="Wu L."/>
            <person name="Ma J."/>
        </authorList>
    </citation>
    <scope>NUCLEOTIDE SEQUENCE [LARGE SCALE GENOMIC DNA]</scope>
    <source>
        <strain evidence="3">CCM 8934</strain>
    </source>
</reference>
<evidence type="ECO:0000256" key="1">
    <source>
        <dbReference type="SAM" id="Phobius"/>
    </source>
</evidence>
<feature type="transmembrane region" description="Helical" evidence="1">
    <location>
        <begin position="54"/>
        <end position="75"/>
    </location>
</feature>
<comment type="caution">
    <text evidence="2">The sequence shown here is derived from an EMBL/GenBank/DDBJ whole genome shotgun (WGS) entry which is preliminary data.</text>
</comment>
<evidence type="ECO:0008006" key="4">
    <source>
        <dbReference type="Google" id="ProtNLM"/>
    </source>
</evidence>
<keyword evidence="1" id="KW-1133">Transmembrane helix</keyword>
<accession>A0ABW1UCE3</accession>
<feature type="transmembrane region" description="Helical" evidence="1">
    <location>
        <begin position="275"/>
        <end position="297"/>
    </location>
</feature>